<dbReference type="Proteomes" id="UP000305222">
    <property type="component" value="Unassembled WGS sequence"/>
</dbReference>
<proteinExistence type="predicted"/>
<dbReference type="AlphaFoldDB" id="A0A4U2ZRW1"/>
<dbReference type="GO" id="GO:0004126">
    <property type="term" value="F:cytidine deaminase activity"/>
    <property type="evidence" value="ECO:0007669"/>
    <property type="project" value="UniProtKB-EC"/>
</dbReference>
<reference evidence="1 2" key="1">
    <citation type="journal article" date="2019" name="Environ. Microbiol.">
        <title>An active ?-lactamase is a part of an orchestrated cell wall stress resistance network of Bacillus subtilis and related rhizosphere species.</title>
        <authorList>
            <person name="Bucher T."/>
            <person name="Keren-Paz A."/>
            <person name="Hausser J."/>
            <person name="Olender T."/>
            <person name="Cytryn E."/>
            <person name="Kolodkin-Gal I."/>
        </authorList>
    </citation>
    <scope>NUCLEOTIDE SEQUENCE [LARGE SCALE GENOMIC DNA]</scope>
    <source>
        <strain evidence="1 2">I5</strain>
    </source>
</reference>
<comment type="caution">
    <text evidence="1">The sequence shown here is derived from an EMBL/GenBank/DDBJ whole genome shotgun (WGS) entry which is preliminary data.</text>
</comment>
<name>A0A4U2ZRW1_9BACI</name>
<accession>A0A4U2ZRW1</accession>
<gene>
    <name evidence="1" type="ORF">FC699_37385</name>
</gene>
<dbReference type="EMBL" id="SZON01003900">
    <property type="protein sequence ID" value="TKI77385.1"/>
    <property type="molecule type" value="Genomic_DNA"/>
</dbReference>
<dbReference type="EC" id="3.5.4.5" evidence="1"/>
<evidence type="ECO:0000313" key="1">
    <source>
        <dbReference type="EMBL" id="TKI77385.1"/>
    </source>
</evidence>
<protein>
    <submittedName>
        <fullName evidence="1">Cytidine deaminase</fullName>
        <ecNumber evidence="1">3.5.4.5</ecNumber>
    </submittedName>
</protein>
<keyword evidence="1" id="KW-0378">Hydrolase</keyword>
<organism evidence="1 2">
    <name type="scientific">Bacillus wiedmannii</name>
    <dbReference type="NCBI Taxonomy" id="1890302"/>
    <lineage>
        <taxon>Bacteria</taxon>
        <taxon>Bacillati</taxon>
        <taxon>Bacillota</taxon>
        <taxon>Bacilli</taxon>
        <taxon>Bacillales</taxon>
        <taxon>Bacillaceae</taxon>
        <taxon>Bacillus</taxon>
        <taxon>Bacillus cereus group</taxon>
    </lineage>
</organism>
<sequence length="21" mass="2631">MNIEQQLYDVVKHLIEQRYPN</sequence>
<evidence type="ECO:0000313" key="2">
    <source>
        <dbReference type="Proteomes" id="UP000305222"/>
    </source>
</evidence>
<feature type="non-terminal residue" evidence="1">
    <location>
        <position position="21"/>
    </location>
</feature>